<dbReference type="InterPro" id="IPR005062">
    <property type="entry name" value="SAC3/GANP/THP3_conserved"/>
</dbReference>
<reference evidence="3 4" key="1">
    <citation type="submission" date="2015-07" db="EMBL/GenBank/DDBJ databases">
        <title>The genome of Habropoda laboriosa.</title>
        <authorList>
            <person name="Pan H."/>
            <person name="Kapheim K."/>
        </authorList>
    </citation>
    <scope>NUCLEOTIDE SEQUENCE [LARGE SCALE GENOMIC DNA]</scope>
    <source>
        <strain evidence="3">0110345459</strain>
    </source>
</reference>
<dbReference type="GO" id="GO:0051225">
    <property type="term" value="P:spindle assembly"/>
    <property type="evidence" value="ECO:0007669"/>
    <property type="project" value="TreeGrafter"/>
</dbReference>
<dbReference type="InterPro" id="IPR045107">
    <property type="entry name" value="SAC3/GANP/THP3"/>
</dbReference>
<gene>
    <name evidence="3" type="ORF">WH47_09479</name>
</gene>
<keyword evidence="1" id="KW-0175">Coiled coil</keyword>
<evidence type="ECO:0000313" key="3">
    <source>
        <dbReference type="EMBL" id="KOC68922.1"/>
    </source>
</evidence>
<dbReference type="EMBL" id="KQ414613">
    <property type="protein sequence ID" value="KOC68922.1"/>
    <property type="molecule type" value="Genomic_DNA"/>
</dbReference>
<dbReference type="Gene3D" id="1.25.40.990">
    <property type="match status" value="1"/>
</dbReference>
<feature type="domain" description="SAC3/GANP/THP3 conserved" evidence="2">
    <location>
        <begin position="12"/>
        <end position="318"/>
    </location>
</feature>
<protein>
    <submittedName>
        <fullName evidence="3">SAC3 domain-containing protein 1</fullName>
    </submittedName>
</protein>
<dbReference type="AlphaFoldDB" id="A0A0L7RD77"/>
<dbReference type="OrthoDB" id="264795at2759"/>
<dbReference type="Proteomes" id="UP000053825">
    <property type="component" value="Unassembled WGS sequence"/>
</dbReference>
<evidence type="ECO:0000313" key="4">
    <source>
        <dbReference type="Proteomes" id="UP000053825"/>
    </source>
</evidence>
<feature type="coiled-coil region" evidence="1">
    <location>
        <begin position="169"/>
        <end position="203"/>
    </location>
</feature>
<organism evidence="3 4">
    <name type="scientific">Habropoda laboriosa</name>
    <dbReference type="NCBI Taxonomy" id="597456"/>
    <lineage>
        <taxon>Eukaryota</taxon>
        <taxon>Metazoa</taxon>
        <taxon>Ecdysozoa</taxon>
        <taxon>Arthropoda</taxon>
        <taxon>Hexapoda</taxon>
        <taxon>Insecta</taxon>
        <taxon>Pterygota</taxon>
        <taxon>Neoptera</taxon>
        <taxon>Endopterygota</taxon>
        <taxon>Hymenoptera</taxon>
        <taxon>Apocrita</taxon>
        <taxon>Aculeata</taxon>
        <taxon>Apoidea</taxon>
        <taxon>Anthophila</taxon>
        <taxon>Apidae</taxon>
        <taxon>Habropoda</taxon>
    </lineage>
</organism>
<dbReference type="GO" id="GO:0051298">
    <property type="term" value="P:centrosome duplication"/>
    <property type="evidence" value="ECO:0007669"/>
    <property type="project" value="TreeGrafter"/>
</dbReference>
<sequence>MTEYIQGTCLSMCPEKERWVREKNGLLHTFEINEEEEEEEGTKGSKFPKADPTKTVKCFNRPAAGLVTTDPNQLRPAPVLLSTVRYLFTKIATRTDVDWTVAYDFIFDRLRCVRQDVAIQRIDTLTSIRLFEPIVRFLVYSAQRLCERNISEFNGKINDQHLAECTTHLLVLYDESEKEEEELERAVEKLRLNNNNRQQMEALYILSNMGNTEALTRALQLPLDIRRSPDVQLSMKISLAWYLKNYARVCSSIPQLSPILVCAAMTNIQKLRRAALKIMSSGYNSKVLTFPGLKLQELLLYNEIERVRADCTLFGLAFVEENVSFQKANFKDQVELAHPQMYYTRHFLHDLLPRILLESNRI</sequence>
<dbReference type="PANTHER" id="PTHR12436">
    <property type="entry name" value="80 KDA MCM3-ASSOCIATED PROTEIN"/>
    <property type="match status" value="1"/>
</dbReference>
<name>A0A0L7RD77_9HYME</name>
<dbReference type="GO" id="GO:0005819">
    <property type="term" value="C:spindle"/>
    <property type="evidence" value="ECO:0007669"/>
    <property type="project" value="TreeGrafter"/>
</dbReference>
<dbReference type="PANTHER" id="PTHR12436:SF38">
    <property type="entry name" value="SAC3 DOMAIN-CONTAINING PROTEIN 1"/>
    <property type="match status" value="1"/>
</dbReference>
<dbReference type="GO" id="GO:0005813">
    <property type="term" value="C:centrosome"/>
    <property type="evidence" value="ECO:0007669"/>
    <property type="project" value="TreeGrafter"/>
</dbReference>
<keyword evidence="4" id="KW-1185">Reference proteome</keyword>
<evidence type="ECO:0000256" key="1">
    <source>
        <dbReference type="SAM" id="Coils"/>
    </source>
</evidence>
<dbReference type="STRING" id="597456.A0A0L7RD77"/>
<dbReference type="Pfam" id="PF03399">
    <property type="entry name" value="SAC3_GANP"/>
    <property type="match status" value="1"/>
</dbReference>
<proteinExistence type="predicted"/>
<accession>A0A0L7RD77</accession>
<dbReference type="GO" id="GO:0005634">
    <property type="term" value="C:nucleus"/>
    <property type="evidence" value="ECO:0007669"/>
    <property type="project" value="TreeGrafter"/>
</dbReference>
<evidence type="ECO:0000259" key="2">
    <source>
        <dbReference type="Pfam" id="PF03399"/>
    </source>
</evidence>